<evidence type="ECO:0000313" key="2">
    <source>
        <dbReference type="Proteomes" id="UP000324222"/>
    </source>
</evidence>
<organism evidence="1 2">
    <name type="scientific">Portunus trituberculatus</name>
    <name type="common">Swimming crab</name>
    <name type="synonym">Neptunus trituberculatus</name>
    <dbReference type="NCBI Taxonomy" id="210409"/>
    <lineage>
        <taxon>Eukaryota</taxon>
        <taxon>Metazoa</taxon>
        <taxon>Ecdysozoa</taxon>
        <taxon>Arthropoda</taxon>
        <taxon>Crustacea</taxon>
        <taxon>Multicrustacea</taxon>
        <taxon>Malacostraca</taxon>
        <taxon>Eumalacostraca</taxon>
        <taxon>Eucarida</taxon>
        <taxon>Decapoda</taxon>
        <taxon>Pleocyemata</taxon>
        <taxon>Brachyura</taxon>
        <taxon>Eubrachyura</taxon>
        <taxon>Portunoidea</taxon>
        <taxon>Portunidae</taxon>
        <taxon>Portuninae</taxon>
        <taxon>Portunus</taxon>
    </lineage>
</organism>
<comment type="caution">
    <text evidence="1">The sequence shown here is derived from an EMBL/GenBank/DDBJ whole genome shotgun (WGS) entry which is preliminary data.</text>
</comment>
<dbReference type="EMBL" id="VSRR010016722">
    <property type="protein sequence ID" value="MPC59626.1"/>
    <property type="molecule type" value="Genomic_DNA"/>
</dbReference>
<protein>
    <submittedName>
        <fullName evidence="1">Uncharacterized protein</fullName>
    </submittedName>
</protein>
<proteinExistence type="predicted"/>
<name>A0A5B7GQ09_PORTR</name>
<reference evidence="1 2" key="1">
    <citation type="submission" date="2019-05" db="EMBL/GenBank/DDBJ databases">
        <title>Another draft genome of Portunus trituberculatus and its Hox gene families provides insights of decapod evolution.</title>
        <authorList>
            <person name="Jeong J.-H."/>
            <person name="Song I."/>
            <person name="Kim S."/>
            <person name="Choi T."/>
            <person name="Kim D."/>
            <person name="Ryu S."/>
            <person name="Kim W."/>
        </authorList>
    </citation>
    <scope>NUCLEOTIDE SEQUENCE [LARGE SCALE GENOMIC DNA]</scope>
    <source>
        <tissue evidence="1">Muscle</tissue>
    </source>
</reference>
<accession>A0A5B7GQ09</accession>
<sequence length="67" mass="7390">MQAELKCITAACSSEQASSLALVTECSRRGTKDGAMEHILIFQSSLVTQLAYHLRQLTWSHQGHQGM</sequence>
<dbReference type="Proteomes" id="UP000324222">
    <property type="component" value="Unassembled WGS sequence"/>
</dbReference>
<dbReference type="AlphaFoldDB" id="A0A5B7GQ09"/>
<keyword evidence="2" id="KW-1185">Reference proteome</keyword>
<gene>
    <name evidence="1" type="ORF">E2C01_053649</name>
</gene>
<evidence type="ECO:0000313" key="1">
    <source>
        <dbReference type="EMBL" id="MPC59626.1"/>
    </source>
</evidence>